<dbReference type="InterPro" id="IPR000182">
    <property type="entry name" value="GNAT_dom"/>
</dbReference>
<dbReference type="RefSeq" id="WP_062177084.1">
    <property type="nucleotide sequence ID" value="NZ_BBXL01000003.1"/>
</dbReference>
<dbReference type="STRING" id="1346286.SAMN05444362_1035"/>
<dbReference type="EMBL" id="FQUC01000003">
    <property type="protein sequence ID" value="SHE97755.1"/>
    <property type="molecule type" value="Genomic_DNA"/>
</dbReference>
<dbReference type="SUPFAM" id="SSF55729">
    <property type="entry name" value="Acyl-CoA N-acyltransferases (Nat)"/>
    <property type="match status" value="1"/>
</dbReference>
<keyword evidence="2" id="KW-0808">Transferase</keyword>
<gene>
    <name evidence="2" type="ORF">SAMN05444362_1035</name>
</gene>
<keyword evidence="3" id="KW-1185">Reference proteome</keyword>
<dbReference type="GO" id="GO:0008999">
    <property type="term" value="F:protein-N-terminal-alanine acetyltransferase activity"/>
    <property type="evidence" value="ECO:0007669"/>
    <property type="project" value="TreeGrafter"/>
</dbReference>
<organism evidence="2 3">
    <name type="scientific">Dysgonomonas macrotermitis</name>
    <dbReference type="NCBI Taxonomy" id="1346286"/>
    <lineage>
        <taxon>Bacteria</taxon>
        <taxon>Pseudomonadati</taxon>
        <taxon>Bacteroidota</taxon>
        <taxon>Bacteroidia</taxon>
        <taxon>Bacteroidales</taxon>
        <taxon>Dysgonomonadaceae</taxon>
        <taxon>Dysgonomonas</taxon>
    </lineage>
</organism>
<accession>A0A1M4XWE9</accession>
<protein>
    <submittedName>
        <fullName evidence="2">Ribosomal-protein-serine acetyltransferase</fullName>
    </submittedName>
</protein>
<proteinExistence type="predicted"/>
<evidence type="ECO:0000259" key="1">
    <source>
        <dbReference type="PROSITE" id="PS51186"/>
    </source>
</evidence>
<dbReference type="Gene3D" id="3.40.630.30">
    <property type="match status" value="1"/>
</dbReference>
<feature type="domain" description="N-acetyltransferase" evidence="1">
    <location>
        <begin position="23"/>
        <end position="173"/>
    </location>
</feature>
<dbReference type="Proteomes" id="UP000184480">
    <property type="component" value="Unassembled WGS sequence"/>
</dbReference>
<dbReference type="PANTHER" id="PTHR43441">
    <property type="entry name" value="RIBOSOMAL-PROTEIN-SERINE ACETYLTRANSFERASE"/>
    <property type="match status" value="1"/>
</dbReference>
<dbReference type="PROSITE" id="PS51186">
    <property type="entry name" value="GNAT"/>
    <property type="match status" value="1"/>
</dbReference>
<sequence length="183" mass="21340">MKINVTSDILLRPVSLEMVHDIFNILNTQRNHLRRWLPFVDSTLEENDTRTYIQSVKDEPKTQFGIYYSNEFVGLIGFNNIDVQNQKCEIGYWLSEKFEGRGIVTRSVKALLKYAFLEMKMNKVVIKAATENRKSRKVAQRLDFTLEGMERDGELLVDNQYTDLAIYGLLKNEFILSDFTEKG</sequence>
<dbReference type="GO" id="GO:1990189">
    <property type="term" value="F:protein N-terminal-serine acetyltransferase activity"/>
    <property type="evidence" value="ECO:0007669"/>
    <property type="project" value="TreeGrafter"/>
</dbReference>
<dbReference type="InterPro" id="IPR051908">
    <property type="entry name" value="Ribosomal_N-acetyltransferase"/>
</dbReference>
<dbReference type="Pfam" id="PF13302">
    <property type="entry name" value="Acetyltransf_3"/>
    <property type="match status" value="1"/>
</dbReference>
<reference evidence="3" key="1">
    <citation type="submission" date="2016-11" db="EMBL/GenBank/DDBJ databases">
        <authorList>
            <person name="Varghese N."/>
            <person name="Submissions S."/>
        </authorList>
    </citation>
    <scope>NUCLEOTIDE SEQUENCE [LARGE SCALE GENOMIC DNA]</scope>
    <source>
        <strain evidence="3">DSM 27370</strain>
    </source>
</reference>
<name>A0A1M4XWE9_9BACT</name>
<evidence type="ECO:0000313" key="2">
    <source>
        <dbReference type="EMBL" id="SHE97755.1"/>
    </source>
</evidence>
<dbReference type="PANTHER" id="PTHR43441:SF12">
    <property type="entry name" value="RIBOSOMAL N-ACETYLTRANSFERASE YDAF-RELATED"/>
    <property type="match status" value="1"/>
</dbReference>
<dbReference type="OrthoDB" id="9788916at2"/>
<evidence type="ECO:0000313" key="3">
    <source>
        <dbReference type="Proteomes" id="UP000184480"/>
    </source>
</evidence>
<dbReference type="GO" id="GO:0005737">
    <property type="term" value="C:cytoplasm"/>
    <property type="evidence" value="ECO:0007669"/>
    <property type="project" value="TreeGrafter"/>
</dbReference>
<dbReference type="AlphaFoldDB" id="A0A1M4XWE9"/>
<dbReference type="InterPro" id="IPR016181">
    <property type="entry name" value="Acyl_CoA_acyltransferase"/>
</dbReference>